<evidence type="ECO:0000256" key="7">
    <source>
        <dbReference type="SAM" id="Phobius"/>
    </source>
</evidence>
<protein>
    <submittedName>
        <fullName evidence="8">YihY/virulence factor BrkB family protein</fullName>
    </submittedName>
</protein>
<evidence type="ECO:0000256" key="5">
    <source>
        <dbReference type="ARBA" id="ARBA00023136"/>
    </source>
</evidence>
<evidence type="ECO:0000256" key="1">
    <source>
        <dbReference type="ARBA" id="ARBA00004651"/>
    </source>
</evidence>
<sequence length="365" mass="38213">MVTHRGGAARHGDEAGKSVGTDDGAEAGDPATDSGARPDLDPNEPSSPTELSRPSLVAVVKRAAKEFQRDNLTDLAAALTYYAILAIVPGLIVLVSLLGLLGPDAADELMNQVEQLAPGSSADFVHTLITQAQSNKRGAGIGALIGLGVALWSASGYVAAFMRASNVIYGIGEGRPIWKTAPIRLGVTIIAVILLVISTVIVVASGPVAQQIGDFLGLGDTTVLMWNIVKWPVLFVLVSVLLAILFWASPNAKQGGVKWISPGGVVAVLIWLVISVLFAVYVANFSSYDRTYGSLAGVVIFLVWLWLTNIALLLGAEINAELDHGKAIAAGLPEDAQPFAEPRDTRKLDPAGKKAAEAVRSARQG</sequence>
<keyword evidence="4 7" id="KW-1133">Transmembrane helix</keyword>
<organism evidence="8 9">
    <name type="scientific">Nocardia aurea</name>
    <dbReference type="NCBI Taxonomy" id="2144174"/>
    <lineage>
        <taxon>Bacteria</taxon>
        <taxon>Bacillati</taxon>
        <taxon>Actinomycetota</taxon>
        <taxon>Actinomycetes</taxon>
        <taxon>Mycobacteriales</taxon>
        <taxon>Nocardiaceae</taxon>
        <taxon>Nocardia</taxon>
    </lineage>
</organism>
<feature type="compositionally biased region" description="Basic and acidic residues" evidence="6">
    <location>
        <begin position="341"/>
        <end position="357"/>
    </location>
</feature>
<evidence type="ECO:0000256" key="6">
    <source>
        <dbReference type="SAM" id="MobiDB-lite"/>
    </source>
</evidence>
<feature type="transmembrane region" description="Helical" evidence="7">
    <location>
        <begin position="259"/>
        <end position="283"/>
    </location>
</feature>
<feature type="region of interest" description="Disordered" evidence="6">
    <location>
        <begin position="1"/>
        <end position="54"/>
    </location>
</feature>
<keyword evidence="3 7" id="KW-0812">Transmembrane</keyword>
<proteinExistence type="predicted"/>
<dbReference type="NCBIfam" id="TIGR00765">
    <property type="entry name" value="yihY_not_rbn"/>
    <property type="match status" value="1"/>
</dbReference>
<feature type="transmembrane region" description="Helical" evidence="7">
    <location>
        <begin position="141"/>
        <end position="162"/>
    </location>
</feature>
<keyword evidence="9" id="KW-1185">Reference proteome</keyword>
<evidence type="ECO:0000256" key="4">
    <source>
        <dbReference type="ARBA" id="ARBA00022989"/>
    </source>
</evidence>
<keyword evidence="5 7" id="KW-0472">Membrane</keyword>
<accession>A0ABV3FRP2</accession>
<evidence type="ECO:0000313" key="8">
    <source>
        <dbReference type="EMBL" id="MEV0708073.1"/>
    </source>
</evidence>
<comment type="subcellular location">
    <subcellularLocation>
        <location evidence="1">Cell membrane</location>
        <topology evidence="1">Multi-pass membrane protein</topology>
    </subcellularLocation>
</comment>
<dbReference type="InterPro" id="IPR017039">
    <property type="entry name" value="Virul_fac_BrkB"/>
</dbReference>
<feature type="transmembrane region" description="Helical" evidence="7">
    <location>
        <begin position="295"/>
        <end position="316"/>
    </location>
</feature>
<dbReference type="EMBL" id="JBFAKC010000004">
    <property type="protein sequence ID" value="MEV0708073.1"/>
    <property type="molecule type" value="Genomic_DNA"/>
</dbReference>
<reference evidence="8 9" key="1">
    <citation type="submission" date="2024-06" db="EMBL/GenBank/DDBJ databases">
        <title>The Natural Products Discovery Center: Release of the First 8490 Sequenced Strains for Exploring Actinobacteria Biosynthetic Diversity.</title>
        <authorList>
            <person name="Kalkreuter E."/>
            <person name="Kautsar S.A."/>
            <person name="Yang D."/>
            <person name="Bader C.D."/>
            <person name="Teijaro C.N."/>
            <person name="Fluegel L."/>
            <person name="Davis C.M."/>
            <person name="Simpson J.R."/>
            <person name="Lauterbach L."/>
            <person name="Steele A.D."/>
            <person name="Gui C."/>
            <person name="Meng S."/>
            <person name="Li G."/>
            <person name="Viehrig K."/>
            <person name="Ye F."/>
            <person name="Su P."/>
            <person name="Kiefer A.F."/>
            <person name="Nichols A."/>
            <person name="Cepeda A.J."/>
            <person name="Yan W."/>
            <person name="Fan B."/>
            <person name="Jiang Y."/>
            <person name="Adhikari A."/>
            <person name="Zheng C.-J."/>
            <person name="Schuster L."/>
            <person name="Cowan T.M."/>
            <person name="Smanski M.J."/>
            <person name="Chevrette M.G."/>
            <person name="De Carvalho L.P.S."/>
            <person name="Shen B."/>
        </authorList>
    </citation>
    <scope>NUCLEOTIDE SEQUENCE [LARGE SCALE GENOMIC DNA]</scope>
    <source>
        <strain evidence="8 9">NPDC050403</strain>
    </source>
</reference>
<feature type="transmembrane region" description="Helical" evidence="7">
    <location>
        <begin position="183"/>
        <end position="204"/>
    </location>
</feature>
<evidence type="ECO:0000256" key="2">
    <source>
        <dbReference type="ARBA" id="ARBA00022475"/>
    </source>
</evidence>
<dbReference type="RefSeq" id="WP_357782322.1">
    <property type="nucleotide sequence ID" value="NZ_JBFAKC010000004.1"/>
</dbReference>
<dbReference type="Pfam" id="PF03631">
    <property type="entry name" value="Virul_fac_BrkB"/>
    <property type="match status" value="1"/>
</dbReference>
<dbReference type="Proteomes" id="UP001551695">
    <property type="component" value="Unassembled WGS sequence"/>
</dbReference>
<dbReference type="PANTHER" id="PTHR30213:SF0">
    <property type="entry name" value="UPF0761 MEMBRANE PROTEIN YIHY"/>
    <property type="match status" value="1"/>
</dbReference>
<comment type="caution">
    <text evidence="8">The sequence shown here is derived from an EMBL/GenBank/DDBJ whole genome shotgun (WGS) entry which is preliminary data.</text>
</comment>
<gene>
    <name evidence="8" type="ORF">AB0I48_10945</name>
</gene>
<evidence type="ECO:0000313" key="9">
    <source>
        <dbReference type="Proteomes" id="UP001551695"/>
    </source>
</evidence>
<feature type="region of interest" description="Disordered" evidence="6">
    <location>
        <begin position="333"/>
        <end position="365"/>
    </location>
</feature>
<feature type="transmembrane region" description="Helical" evidence="7">
    <location>
        <begin position="79"/>
        <end position="101"/>
    </location>
</feature>
<name>A0ABV3FRP2_9NOCA</name>
<evidence type="ECO:0000256" key="3">
    <source>
        <dbReference type="ARBA" id="ARBA00022692"/>
    </source>
</evidence>
<feature type="transmembrane region" description="Helical" evidence="7">
    <location>
        <begin position="224"/>
        <end position="247"/>
    </location>
</feature>
<keyword evidence="2" id="KW-1003">Cell membrane</keyword>
<dbReference type="PANTHER" id="PTHR30213">
    <property type="entry name" value="INNER MEMBRANE PROTEIN YHJD"/>
    <property type="match status" value="1"/>
</dbReference>